<keyword evidence="9 10" id="KW-0807">Transducer</keyword>
<proteinExistence type="inferred from homology"/>
<keyword evidence="12" id="KW-1185">Reference proteome</keyword>
<gene>
    <name evidence="11" type="ORF">pipiens_007782</name>
</gene>
<dbReference type="Pfam" id="PF02949">
    <property type="entry name" value="7tm_6"/>
    <property type="match status" value="1"/>
</dbReference>
<evidence type="ECO:0000256" key="5">
    <source>
        <dbReference type="ARBA" id="ARBA00022725"/>
    </source>
</evidence>
<keyword evidence="4 10" id="KW-0812">Transmembrane</keyword>
<dbReference type="PANTHER" id="PTHR21137">
    <property type="entry name" value="ODORANT RECEPTOR"/>
    <property type="match status" value="1"/>
</dbReference>
<feature type="transmembrane region" description="Helical" evidence="10">
    <location>
        <begin position="391"/>
        <end position="412"/>
    </location>
</feature>
<keyword evidence="3 10" id="KW-0716">Sensory transduction</keyword>
<name>A0ABD1DJV4_CULPP</name>
<evidence type="ECO:0000256" key="7">
    <source>
        <dbReference type="ARBA" id="ARBA00023136"/>
    </source>
</evidence>
<keyword evidence="5 10" id="KW-0552">Olfaction</keyword>
<comment type="subcellular location">
    <subcellularLocation>
        <location evidence="1 10">Cell membrane</location>
        <topology evidence="1 10">Multi-pass membrane protein</topology>
    </subcellularLocation>
</comment>
<reference evidence="11 12" key="1">
    <citation type="submission" date="2024-05" db="EMBL/GenBank/DDBJ databases">
        <title>Culex pipiens pipiens assembly and annotation.</title>
        <authorList>
            <person name="Alout H."/>
            <person name="Durand T."/>
        </authorList>
    </citation>
    <scope>NUCLEOTIDE SEQUENCE [LARGE SCALE GENOMIC DNA]</scope>
    <source>
        <strain evidence="11">HA-2024</strain>
        <tissue evidence="11">Whole body</tissue>
    </source>
</reference>
<dbReference type="AlphaFoldDB" id="A0ABD1DJV4"/>
<keyword evidence="2" id="KW-1003">Cell membrane</keyword>
<keyword evidence="8 10" id="KW-0675">Receptor</keyword>
<feature type="transmembrane region" description="Helical" evidence="10">
    <location>
        <begin position="54"/>
        <end position="76"/>
    </location>
</feature>
<dbReference type="EMBL" id="JBEHCU010005383">
    <property type="protein sequence ID" value="KAL1400015.1"/>
    <property type="molecule type" value="Genomic_DNA"/>
</dbReference>
<organism evidence="11 12">
    <name type="scientific">Culex pipiens pipiens</name>
    <name type="common">Northern house mosquito</name>
    <dbReference type="NCBI Taxonomy" id="38569"/>
    <lineage>
        <taxon>Eukaryota</taxon>
        <taxon>Metazoa</taxon>
        <taxon>Ecdysozoa</taxon>
        <taxon>Arthropoda</taxon>
        <taxon>Hexapoda</taxon>
        <taxon>Insecta</taxon>
        <taxon>Pterygota</taxon>
        <taxon>Neoptera</taxon>
        <taxon>Endopterygota</taxon>
        <taxon>Diptera</taxon>
        <taxon>Nematocera</taxon>
        <taxon>Culicoidea</taxon>
        <taxon>Culicidae</taxon>
        <taxon>Culicinae</taxon>
        <taxon>Culicini</taxon>
        <taxon>Culex</taxon>
        <taxon>Culex</taxon>
    </lineage>
</organism>
<dbReference type="Proteomes" id="UP001562425">
    <property type="component" value="Unassembled WGS sequence"/>
</dbReference>
<evidence type="ECO:0000313" key="11">
    <source>
        <dbReference type="EMBL" id="KAL1400015.1"/>
    </source>
</evidence>
<dbReference type="GO" id="GO:0007608">
    <property type="term" value="P:sensory perception of smell"/>
    <property type="evidence" value="ECO:0007669"/>
    <property type="project" value="UniProtKB-KW"/>
</dbReference>
<feature type="transmembrane region" description="Helical" evidence="10">
    <location>
        <begin position="258"/>
        <end position="278"/>
    </location>
</feature>
<evidence type="ECO:0000256" key="3">
    <source>
        <dbReference type="ARBA" id="ARBA00022606"/>
    </source>
</evidence>
<accession>A0ABD1DJV4</accession>
<evidence type="ECO:0000256" key="1">
    <source>
        <dbReference type="ARBA" id="ARBA00004651"/>
    </source>
</evidence>
<evidence type="ECO:0000256" key="9">
    <source>
        <dbReference type="ARBA" id="ARBA00023224"/>
    </source>
</evidence>
<evidence type="ECO:0000256" key="8">
    <source>
        <dbReference type="ARBA" id="ARBA00023170"/>
    </source>
</evidence>
<feature type="transmembrane region" description="Helical" evidence="10">
    <location>
        <begin position="290"/>
        <end position="308"/>
    </location>
</feature>
<dbReference type="InterPro" id="IPR004117">
    <property type="entry name" value="7tm6_olfct_rcpt"/>
</dbReference>
<comment type="caution">
    <text evidence="11">The sequence shown here is derived from an EMBL/GenBank/DDBJ whole genome shotgun (WGS) entry which is preliminary data.</text>
</comment>
<comment type="caution">
    <text evidence="10">Lacks conserved residue(s) required for the propagation of feature annotation.</text>
</comment>
<dbReference type="GO" id="GO:0005886">
    <property type="term" value="C:plasma membrane"/>
    <property type="evidence" value="ECO:0007669"/>
    <property type="project" value="UniProtKB-SubCell"/>
</dbReference>
<sequence length="473" mass="55159">MTIGSFLLHRVFYWYPWNPTKRLQSFERQVALLRFVGLWPPLEGSPRVRTAYRIYGWCFRILFMYVYTLTQVLYFVDVRDLKKCVQDVECPLYSPGCKQEDKEVIKAMNNTWLIGTIFMTACYGTVTFWTISTLESLLVFIPVWLYQAFGIYMSATYNVATDTLATGLISHVSGQTARFGILMSKLGHKSSGFIPYNDLRKHNSKCIMCSVISSLTKNINCYNDSHGSSYGYLVELTYFHKGLLCYAREIIDIFNVSIFTQIIASVIIICMTGLRLLAGHLDPWATTGDVFYLLAMICQIWQFCYVGNEVSHSFKRLSHFKPTQFLQQTPPTNMAFLNTLLFRLFFWKNPWDPRNRLESFKRQLTLLKWIGLWPPLEGSDRRRLLYRIYGWTLRIVFLYVFTLTQVLFFLNVATVQDLANALYALMTQLTLIVKLRIFCSKIDLIQVLVLRMRCSMFHPQCDAETKFGTFCRE</sequence>
<feature type="transmembrane region" description="Helical" evidence="10">
    <location>
        <begin position="137"/>
        <end position="160"/>
    </location>
</feature>
<feature type="transmembrane region" description="Helical" evidence="10">
    <location>
        <begin position="112"/>
        <end position="131"/>
    </location>
</feature>
<evidence type="ECO:0000256" key="4">
    <source>
        <dbReference type="ARBA" id="ARBA00022692"/>
    </source>
</evidence>
<keyword evidence="6 10" id="KW-1133">Transmembrane helix</keyword>
<protein>
    <recommendedName>
        <fullName evidence="10">Odorant receptor</fullName>
    </recommendedName>
</protein>
<evidence type="ECO:0000256" key="2">
    <source>
        <dbReference type="ARBA" id="ARBA00022475"/>
    </source>
</evidence>
<evidence type="ECO:0000313" key="12">
    <source>
        <dbReference type="Proteomes" id="UP001562425"/>
    </source>
</evidence>
<comment type="similarity">
    <text evidence="10">Belongs to the insect chemoreceptor superfamily. Heteromeric odorant receptor channel (TC 1.A.69) family.</text>
</comment>
<evidence type="ECO:0000256" key="6">
    <source>
        <dbReference type="ARBA" id="ARBA00022989"/>
    </source>
</evidence>
<dbReference type="PANTHER" id="PTHR21137:SF35">
    <property type="entry name" value="ODORANT RECEPTOR 19A-RELATED"/>
    <property type="match status" value="1"/>
</dbReference>
<dbReference type="GO" id="GO:0007165">
    <property type="term" value="P:signal transduction"/>
    <property type="evidence" value="ECO:0007669"/>
    <property type="project" value="UniProtKB-KW"/>
</dbReference>
<keyword evidence="7 10" id="KW-0472">Membrane</keyword>
<evidence type="ECO:0000256" key="10">
    <source>
        <dbReference type="RuleBase" id="RU351113"/>
    </source>
</evidence>